<organism evidence="1 2">
    <name type="scientific">Ciona intestinalis</name>
    <name type="common">Transparent sea squirt</name>
    <name type="synonym">Ascidia intestinalis</name>
    <dbReference type="NCBI Taxonomy" id="7719"/>
    <lineage>
        <taxon>Eukaryota</taxon>
        <taxon>Metazoa</taxon>
        <taxon>Chordata</taxon>
        <taxon>Tunicata</taxon>
        <taxon>Ascidiacea</taxon>
        <taxon>Phlebobranchia</taxon>
        <taxon>Cionidae</taxon>
        <taxon>Ciona</taxon>
    </lineage>
</organism>
<evidence type="ECO:0000313" key="1">
    <source>
        <dbReference type="Ensembl" id="ENSCINP00000032139.1"/>
    </source>
</evidence>
<dbReference type="HOGENOM" id="CLU_2941024_0_0_1"/>
<dbReference type="InParanoid" id="H2XR55"/>
<dbReference type="Proteomes" id="UP000008144">
    <property type="component" value="Unassembled WGS sequence"/>
</dbReference>
<accession>H2XR55</accession>
<protein>
    <submittedName>
        <fullName evidence="1">Uncharacterized protein</fullName>
    </submittedName>
</protein>
<dbReference type="AlphaFoldDB" id="H2XR55"/>
<reference evidence="1" key="2">
    <citation type="submission" date="2025-08" db="UniProtKB">
        <authorList>
            <consortium name="Ensembl"/>
        </authorList>
    </citation>
    <scope>IDENTIFICATION</scope>
</reference>
<name>H2XR55_CIOIN</name>
<keyword evidence="2" id="KW-1185">Reference proteome</keyword>
<reference evidence="1" key="3">
    <citation type="submission" date="2025-09" db="UniProtKB">
        <authorList>
            <consortium name="Ensembl"/>
        </authorList>
    </citation>
    <scope>IDENTIFICATION</scope>
</reference>
<sequence length="60" mass="6128">MTCPPPIMAGGTGRMGNIPPIPMGRTGIIGIIGIGPRGPIIIPLGGKVSVAIITEIFRHI</sequence>
<evidence type="ECO:0000313" key="2">
    <source>
        <dbReference type="Proteomes" id="UP000008144"/>
    </source>
</evidence>
<reference evidence="2" key="1">
    <citation type="journal article" date="2002" name="Science">
        <title>The draft genome of Ciona intestinalis: insights into chordate and vertebrate origins.</title>
        <authorList>
            <person name="Dehal P."/>
            <person name="Satou Y."/>
            <person name="Campbell R.K."/>
            <person name="Chapman J."/>
            <person name="Degnan B."/>
            <person name="De Tomaso A."/>
            <person name="Davidson B."/>
            <person name="Di Gregorio A."/>
            <person name="Gelpke M."/>
            <person name="Goodstein D.M."/>
            <person name="Harafuji N."/>
            <person name="Hastings K.E."/>
            <person name="Ho I."/>
            <person name="Hotta K."/>
            <person name="Huang W."/>
            <person name="Kawashima T."/>
            <person name="Lemaire P."/>
            <person name="Martinez D."/>
            <person name="Meinertzhagen I.A."/>
            <person name="Necula S."/>
            <person name="Nonaka M."/>
            <person name="Putnam N."/>
            <person name="Rash S."/>
            <person name="Saiga H."/>
            <person name="Satake M."/>
            <person name="Terry A."/>
            <person name="Yamada L."/>
            <person name="Wang H.G."/>
            <person name="Awazu S."/>
            <person name="Azumi K."/>
            <person name="Boore J."/>
            <person name="Branno M."/>
            <person name="Chin-Bow S."/>
            <person name="DeSantis R."/>
            <person name="Doyle S."/>
            <person name="Francino P."/>
            <person name="Keys D.N."/>
            <person name="Haga S."/>
            <person name="Hayashi H."/>
            <person name="Hino K."/>
            <person name="Imai K.S."/>
            <person name="Inaba K."/>
            <person name="Kano S."/>
            <person name="Kobayashi K."/>
            <person name="Kobayashi M."/>
            <person name="Lee B.I."/>
            <person name="Makabe K.W."/>
            <person name="Manohar C."/>
            <person name="Matassi G."/>
            <person name="Medina M."/>
            <person name="Mochizuki Y."/>
            <person name="Mount S."/>
            <person name="Morishita T."/>
            <person name="Miura S."/>
            <person name="Nakayama A."/>
            <person name="Nishizaka S."/>
            <person name="Nomoto H."/>
            <person name="Ohta F."/>
            <person name="Oishi K."/>
            <person name="Rigoutsos I."/>
            <person name="Sano M."/>
            <person name="Sasaki A."/>
            <person name="Sasakura Y."/>
            <person name="Shoguchi E."/>
            <person name="Shin-i T."/>
            <person name="Spagnuolo A."/>
            <person name="Stainier D."/>
            <person name="Suzuki M.M."/>
            <person name="Tassy O."/>
            <person name="Takatori N."/>
            <person name="Tokuoka M."/>
            <person name="Yagi K."/>
            <person name="Yoshizaki F."/>
            <person name="Wada S."/>
            <person name="Zhang C."/>
            <person name="Hyatt P.D."/>
            <person name="Larimer F."/>
            <person name="Detter C."/>
            <person name="Doggett N."/>
            <person name="Glavina T."/>
            <person name="Hawkins T."/>
            <person name="Richardson P."/>
            <person name="Lucas S."/>
            <person name="Kohara Y."/>
            <person name="Levine M."/>
            <person name="Satoh N."/>
            <person name="Rokhsar D.S."/>
        </authorList>
    </citation>
    <scope>NUCLEOTIDE SEQUENCE [LARGE SCALE GENOMIC DNA]</scope>
</reference>
<proteinExistence type="predicted"/>
<dbReference type="Ensembl" id="ENSCINT00000032052.1">
    <property type="protein sequence ID" value="ENSCINP00000032139.1"/>
    <property type="gene ID" value="ENSCING00000022943.1"/>
</dbReference>